<evidence type="ECO:0000256" key="8">
    <source>
        <dbReference type="ARBA" id="ARBA00022777"/>
    </source>
</evidence>
<keyword evidence="5" id="KW-0808">Transferase</keyword>
<evidence type="ECO:0000256" key="4">
    <source>
        <dbReference type="ARBA" id="ARBA00022553"/>
    </source>
</evidence>
<evidence type="ECO:0000256" key="10">
    <source>
        <dbReference type="ARBA" id="ARBA00022989"/>
    </source>
</evidence>
<protein>
    <recommendedName>
        <fullName evidence="3">histidine kinase</fullName>
        <ecNumber evidence="3">2.7.13.3</ecNumber>
    </recommendedName>
</protein>
<evidence type="ECO:0000256" key="3">
    <source>
        <dbReference type="ARBA" id="ARBA00012438"/>
    </source>
</evidence>
<dbReference type="Pfam" id="PF00072">
    <property type="entry name" value="Response_reg"/>
    <property type="match status" value="1"/>
</dbReference>
<dbReference type="InterPro" id="IPR001610">
    <property type="entry name" value="PAC"/>
</dbReference>
<evidence type="ECO:0000259" key="18">
    <source>
        <dbReference type="PROSITE" id="PS50110"/>
    </source>
</evidence>
<keyword evidence="6 16" id="KW-0812">Transmembrane</keyword>
<evidence type="ECO:0000256" key="6">
    <source>
        <dbReference type="ARBA" id="ARBA00022692"/>
    </source>
</evidence>
<dbReference type="Pfam" id="PF00512">
    <property type="entry name" value="HisKA"/>
    <property type="match status" value="1"/>
</dbReference>
<dbReference type="Gene3D" id="3.30.565.10">
    <property type="entry name" value="Histidine kinase-like ATPase, C-terminal domain"/>
    <property type="match status" value="1"/>
</dbReference>
<dbReference type="InterPro" id="IPR008207">
    <property type="entry name" value="Sig_transdc_His_kin_Hpt_dom"/>
</dbReference>
<dbReference type="SMART" id="SM00387">
    <property type="entry name" value="HATPase_c"/>
    <property type="match status" value="1"/>
</dbReference>
<feature type="domain" description="PAS" evidence="19">
    <location>
        <begin position="63"/>
        <end position="133"/>
    </location>
</feature>
<dbReference type="InterPro" id="IPR011006">
    <property type="entry name" value="CheY-like_superfamily"/>
</dbReference>
<feature type="domain" description="PAS" evidence="19">
    <location>
        <begin position="393"/>
        <end position="439"/>
    </location>
</feature>
<gene>
    <name evidence="22" type="ORF">J5837_12885</name>
</gene>
<name>A0A940X5I2_9GAMM</name>
<dbReference type="SUPFAM" id="SSF47384">
    <property type="entry name" value="Homodimeric domain of signal transducing histidine kinase"/>
    <property type="match status" value="1"/>
</dbReference>
<feature type="modified residue" description="4-aspartylphosphate" evidence="14">
    <location>
        <position position="954"/>
    </location>
</feature>
<dbReference type="CDD" id="cd00082">
    <property type="entry name" value="HisKA"/>
    <property type="match status" value="1"/>
</dbReference>
<dbReference type="InterPro" id="IPR005467">
    <property type="entry name" value="His_kinase_dom"/>
</dbReference>
<keyword evidence="7" id="KW-0547">Nucleotide-binding</keyword>
<feature type="domain" description="PAS" evidence="19">
    <location>
        <begin position="237"/>
        <end position="281"/>
    </location>
</feature>
<evidence type="ECO:0000256" key="2">
    <source>
        <dbReference type="ARBA" id="ARBA00004370"/>
    </source>
</evidence>
<dbReference type="InterPro" id="IPR001789">
    <property type="entry name" value="Sig_transdc_resp-reg_receiver"/>
</dbReference>
<keyword evidence="8" id="KW-0418">Kinase</keyword>
<dbReference type="InterPro" id="IPR036641">
    <property type="entry name" value="HPT_dom_sf"/>
</dbReference>
<proteinExistence type="predicted"/>
<dbReference type="CDD" id="cd16922">
    <property type="entry name" value="HATPase_EvgS-ArcB-TorS-like"/>
    <property type="match status" value="1"/>
</dbReference>
<evidence type="ECO:0000256" key="9">
    <source>
        <dbReference type="ARBA" id="ARBA00022840"/>
    </source>
</evidence>
<comment type="caution">
    <text evidence="22">The sequence shown here is derived from an EMBL/GenBank/DDBJ whole genome shotgun (WGS) entry which is preliminary data.</text>
</comment>
<dbReference type="SUPFAM" id="SSF55785">
    <property type="entry name" value="PYP-like sensor domain (PAS domain)"/>
    <property type="match status" value="3"/>
</dbReference>
<evidence type="ECO:0000256" key="15">
    <source>
        <dbReference type="SAM" id="Coils"/>
    </source>
</evidence>
<keyword evidence="15" id="KW-0175">Coiled coil</keyword>
<dbReference type="Pfam" id="PF01627">
    <property type="entry name" value="Hpt"/>
    <property type="match status" value="1"/>
</dbReference>
<evidence type="ECO:0000256" key="13">
    <source>
        <dbReference type="PROSITE-ProRule" id="PRU00110"/>
    </source>
</evidence>
<dbReference type="FunFam" id="3.30.565.10:FF:000010">
    <property type="entry name" value="Sensor histidine kinase RcsC"/>
    <property type="match status" value="1"/>
</dbReference>
<comment type="catalytic activity">
    <reaction evidence="1">
        <text>ATP + protein L-histidine = ADP + protein N-phospho-L-histidine.</text>
        <dbReference type="EC" id="2.7.13.3"/>
    </reaction>
</comment>
<keyword evidence="11" id="KW-0902">Two-component regulatory system</keyword>
<dbReference type="InterPro" id="IPR003594">
    <property type="entry name" value="HATPase_dom"/>
</dbReference>
<dbReference type="NCBIfam" id="TIGR00229">
    <property type="entry name" value="sensory_box"/>
    <property type="match status" value="3"/>
</dbReference>
<evidence type="ECO:0000313" key="22">
    <source>
        <dbReference type="EMBL" id="MBP3985301.1"/>
    </source>
</evidence>
<organism evidence="22 23">
    <name type="scientific">Pseudoxanthomonas helianthi</name>
    <dbReference type="NCBI Taxonomy" id="1453541"/>
    <lineage>
        <taxon>Bacteria</taxon>
        <taxon>Pseudomonadati</taxon>
        <taxon>Pseudomonadota</taxon>
        <taxon>Gammaproteobacteria</taxon>
        <taxon>Lysobacterales</taxon>
        <taxon>Lysobacteraceae</taxon>
        <taxon>Pseudoxanthomonas</taxon>
    </lineage>
</organism>
<dbReference type="PANTHER" id="PTHR45339">
    <property type="entry name" value="HYBRID SIGNAL TRANSDUCTION HISTIDINE KINASE J"/>
    <property type="match status" value="1"/>
</dbReference>
<feature type="domain" description="PAC" evidence="20">
    <location>
        <begin position="136"/>
        <end position="187"/>
    </location>
</feature>
<dbReference type="CDD" id="cd17546">
    <property type="entry name" value="REC_hyHK_CKI1_RcsC-like"/>
    <property type="match status" value="1"/>
</dbReference>
<dbReference type="SMART" id="SM00448">
    <property type="entry name" value="REC"/>
    <property type="match status" value="1"/>
</dbReference>
<evidence type="ECO:0000256" key="14">
    <source>
        <dbReference type="PROSITE-ProRule" id="PRU00169"/>
    </source>
</evidence>
<dbReference type="RefSeq" id="WP_210537173.1">
    <property type="nucleotide sequence ID" value="NZ_JAGKTC010000003.1"/>
</dbReference>
<dbReference type="EMBL" id="JAGKTC010000003">
    <property type="protein sequence ID" value="MBP3985301.1"/>
    <property type="molecule type" value="Genomic_DNA"/>
</dbReference>
<feature type="domain" description="PAC" evidence="20">
    <location>
        <begin position="442"/>
        <end position="497"/>
    </location>
</feature>
<dbReference type="SUPFAM" id="SSF52172">
    <property type="entry name" value="CheY-like"/>
    <property type="match status" value="1"/>
</dbReference>
<evidence type="ECO:0000256" key="7">
    <source>
        <dbReference type="ARBA" id="ARBA00022741"/>
    </source>
</evidence>
<dbReference type="SMART" id="SM00388">
    <property type="entry name" value="HisKA"/>
    <property type="match status" value="1"/>
</dbReference>
<reference evidence="22" key="1">
    <citation type="journal article" date="2016" name="Int. J. Syst. Evol. Microbiol.">
        <title>Pseudoxanthomonas helianthi sp. nov., isolated from roots of Jerusalem artichoke (Helianthus tuberosus).</title>
        <authorList>
            <person name="Kittiwongwattana C."/>
            <person name="Thawai C."/>
        </authorList>
    </citation>
    <scope>NUCLEOTIDE SEQUENCE</scope>
    <source>
        <strain evidence="22">110414</strain>
    </source>
</reference>
<dbReference type="InterPro" id="IPR000014">
    <property type="entry name" value="PAS"/>
</dbReference>
<dbReference type="InterPro" id="IPR000700">
    <property type="entry name" value="PAS-assoc_C"/>
</dbReference>
<comment type="subcellular location">
    <subcellularLocation>
        <location evidence="2">Membrane</location>
    </subcellularLocation>
</comment>
<keyword evidence="9" id="KW-0067">ATP-binding</keyword>
<dbReference type="GO" id="GO:0000155">
    <property type="term" value="F:phosphorelay sensor kinase activity"/>
    <property type="evidence" value="ECO:0007669"/>
    <property type="project" value="InterPro"/>
</dbReference>
<dbReference type="InterPro" id="IPR004358">
    <property type="entry name" value="Sig_transdc_His_kin-like_C"/>
</dbReference>
<dbReference type="PROSITE" id="PS50112">
    <property type="entry name" value="PAS"/>
    <property type="match status" value="3"/>
</dbReference>
<reference evidence="22" key="2">
    <citation type="submission" date="2021-03" db="EMBL/GenBank/DDBJ databases">
        <authorList>
            <person name="Cao W."/>
        </authorList>
    </citation>
    <scope>NUCLEOTIDE SEQUENCE</scope>
    <source>
        <strain evidence="22">110414</strain>
    </source>
</reference>
<dbReference type="SUPFAM" id="SSF55874">
    <property type="entry name" value="ATPase domain of HSP90 chaperone/DNA topoisomerase II/histidine kinase"/>
    <property type="match status" value="1"/>
</dbReference>
<dbReference type="AlphaFoldDB" id="A0A940X5I2"/>
<dbReference type="InterPro" id="IPR036890">
    <property type="entry name" value="HATPase_C_sf"/>
</dbReference>
<dbReference type="InterPro" id="IPR035965">
    <property type="entry name" value="PAS-like_dom_sf"/>
</dbReference>
<feature type="modified residue" description="Phosphohistidine" evidence="13">
    <location>
        <position position="1098"/>
    </location>
</feature>
<feature type="domain" description="Histidine kinase" evidence="17">
    <location>
        <begin position="515"/>
        <end position="738"/>
    </location>
</feature>
<dbReference type="PROSITE" id="PS50110">
    <property type="entry name" value="RESPONSE_REGULATORY"/>
    <property type="match status" value="1"/>
</dbReference>
<dbReference type="SUPFAM" id="SSF47226">
    <property type="entry name" value="Histidine-containing phosphotransfer domain, HPT domain"/>
    <property type="match status" value="1"/>
</dbReference>
<dbReference type="Gene3D" id="3.40.50.2300">
    <property type="match status" value="1"/>
</dbReference>
<dbReference type="InterPro" id="IPR036097">
    <property type="entry name" value="HisK_dim/P_sf"/>
</dbReference>
<dbReference type="Gene3D" id="2.10.70.100">
    <property type="match status" value="1"/>
</dbReference>
<dbReference type="Pfam" id="PF02518">
    <property type="entry name" value="HATPase_c"/>
    <property type="match status" value="1"/>
</dbReference>
<evidence type="ECO:0000259" key="21">
    <source>
        <dbReference type="PROSITE" id="PS50894"/>
    </source>
</evidence>
<evidence type="ECO:0000256" key="11">
    <source>
        <dbReference type="ARBA" id="ARBA00023012"/>
    </source>
</evidence>
<evidence type="ECO:0000256" key="16">
    <source>
        <dbReference type="SAM" id="Phobius"/>
    </source>
</evidence>
<dbReference type="PANTHER" id="PTHR45339:SF5">
    <property type="entry name" value="HISTIDINE KINASE"/>
    <property type="match status" value="1"/>
</dbReference>
<evidence type="ECO:0000259" key="20">
    <source>
        <dbReference type="PROSITE" id="PS50113"/>
    </source>
</evidence>
<dbReference type="FunFam" id="1.10.287.130:FF:000004">
    <property type="entry name" value="Ethylene receptor 1"/>
    <property type="match status" value="1"/>
</dbReference>
<dbReference type="SMART" id="SM00091">
    <property type="entry name" value="PAS"/>
    <property type="match status" value="3"/>
</dbReference>
<evidence type="ECO:0000256" key="12">
    <source>
        <dbReference type="ARBA" id="ARBA00023136"/>
    </source>
</evidence>
<dbReference type="PROSITE" id="PS50113">
    <property type="entry name" value="PAC"/>
    <property type="match status" value="2"/>
</dbReference>
<accession>A0A940X5I2</accession>
<dbReference type="EC" id="2.7.13.3" evidence="3"/>
<dbReference type="CDD" id="cd00130">
    <property type="entry name" value="PAS"/>
    <property type="match status" value="3"/>
</dbReference>
<keyword evidence="4 14" id="KW-0597">Phosphoprotein</keyword>
<evidence type="ECO:0000259" key="17">
    <source>
        <dbReference type="PROSITE" id="PS50109"/>
    </source>
</evidence>
<dbReference type="GO" id="GO:0005524">
    <property type="term" value="F:ATP binding"/>
    <property type="evidence" value="ECO:0007669"/>
    <property type="project" value="UniProtKB-KW"/>
</dbReference>
<dbReference type="Gene3D" id="3.30.450.20">
    <property type="entry name" value="PAS domain"/>
    <property type="match status" value="3"/>
</dbReference>
<feature type="domain" description="Response regulatory" evidence="18">
    <location>
        <begin position="904"/>
        <end position="1024"/>
    </location>
</feature>
<dbReference type="PROSITE" id="PS50109">
    <property type="entry name" value="HIS_KIN"/>
    <property type="match status" value="1"/>
</dbReference>
<evidence type="ECO:0000313" key="23">
    <source>
        <dbReference type="Proteomes" id="UP000673447"/>
    </source>
</evidence>
<dbReference type="PROSITE" id="PS50894">
    <property type="entry name" value="HPT"/>
    <property type="match status" value="1"/>
</dbReference>
<keyword evidence="10 16" id="KW-1133">Transmembrane helix</keyword>
<dbReference type="InterPro" id="IPR003661">
    <property type="entry name" value="HisK_dim/P_dom"/>
</dbReference>
<evidence type="ECO:0000256" key="1">
    <source>
        <dbReference type="ARBA" id="ARBA00000085"/>
    </source>
</evidence>
<dbReference type="Proteomes" id="UP000673447">
    <property type="component" value="Unassembled WGS sequence"/>
</dbReference>
<evidence type="ECO:0000259" key="19">
    <source>
        <dbReference type="PROSITE" id="PS50112"/>
    </source>
</evidence>
<dbReference type="SMART" id="SM00086">
    <property type="entry name" value="PAC"/>
    <property type="match status" value="3"/>
</dbReference>
<evidence type="ECO:0000256" key="5">
    <source>
        <dbReference type="ARBA" id="ARBA00022679"/>
    </source>
</evidence>
<keyword evidence="12 16" id="KW-0472">Membrane</keyword>
<keyword evidence="23" id="KW-1185">Reference proteome</keyword>
<dbReference type="InterPro" id="IPR013655">
    <property type="entry name" value="PAS_fold_3"/>
</dbReference>
<dbReference type="Pfam" id="PF08447">
    <property type="entry name" value="PAS_3"/>
    <property type="match status" value="3"/>
</dbReference>
<dbReference type="PRINTS" id="PR00344">
    <property type="entry name" value="BCTRLSENSOR"/>
</dbReference>
<feature type="coiled-coil region" evidence="15">
    <location>
        <begin position="328"/>
        <end position="355"/>
    </location>
</feature>
<feature type="domain" description="HPt" evidence="21">
    <location>
        <begin position="1059"/>
        <end position="1154"/>
    </location>
</feature>
<dbReference type="Gene3D" id="1.20.120.160">
    <property type="entry name" value="HPT domain"/>
    <property type="match status" value="1"/>
</dbReference>
<sequence>MLVVTIAWTLSMVIASYVIGFADGHAIRWLCALVLLVGVTRVGLLARQRLRLTERLRQELKVSNARLSVALRAAQMGTWTWDPKSDLLDLDAFERELFGLSERNYVASELVMHAHPDDVGAVKGAVGKALRDGTPVDYEFRYRDGEGGWRWVEGSAMRHIQSGSPPLLVGVNRDISQRKQQELELSLAKQRAEFALVELEQSRVDLDLALRSGRFGVWRTTRAADAEEGGLDEPIDWDAGVRRIFGRSDDERVTRRSYFDAIHPEDRNRVLAGLSVLRDGGQEYADQYRIVRPDGTERTIAVAAVTGLHSNPRTGKDEKVTTGIVRDVTDEENLKADLRQRVREAQLTSHALEQARTNLELALRSGQLGAWSSEFRDVDEADDLDAPSLDDPITWDINVRRIYGYGAEEPITRRHFFEALHPEDREEVLAHLAEVAERGEDYAHQYRIVRPDGEIRWVAVQATFVWRSGPDGRRTKWMIGIAKDVTQEENLKADLRQKALEAQRATEAKARFLAMMSHEIRTPMNGVVGMIELLLETPLSSEQQLMLRSCKDSAFALLTVINDVLDYSKVEAGKLELDYTAVSLRRLSESVGEALGIHATQRGIDLDIDVSPDVPRRVLGDRVRLRQILTNLVGNAIKFTERGGVVLAVSLDRCEPTDSPVHVRFDVIDSGIGMDEETLQGLFQPFQQADAATTRRFGGTGLGLSIVKHLTELMGGRVECESQPSRGSRFSVVIPFEVASAEGTDKENPIAGVKVLAVAANETRRRILADFLSRFDAGIEFCDSADVLLARAGESSRHGRIDLILLDKGWASSECADLRRRFDEHPGLSDLPFVIVRTLEPTQAASIPNATLVSGNPLTRDGLVRAIAVALGRASAPTPAIAEEYASEELDPSFREQQEEAGRLILLAEDHPTNREVISRQLKRLGYACDVAESGASAWAKLQSGKRYALLLTDCHMPDMDGYELTRLIRNKERSGGGPELPIVAVTASVLQGEGERCRALGMNGYLGKPLQMRELKRVLAEFLPRDARQEPQEPVVDVMTEDQSPVRYRELAEILGHNRKRLVQVLGIFEESTRGDCESLDAAYGSGDWKGVRDLAHKLKSGCRQLGEGRAASALEAVENKAGQGFDFADDFASARDELRRVLGRVSDYLAAP</sequence>
<feature type="transmembrane region" description="Helical" evidence="16">
    <location>
        <begin position="25"/>
        <end position="46"/>
    </location>
</feature>
<dbReference type="GO" id="GO:0005886">
    <property type="term" value="C:plasma membrane"/>
    <property type="evidence" value="ECO:0007669"/>
    <property type="project" value="UniProtKB-SubCell"/>
</dbReference>
<dbReference type="Gene3D" id="1.10.287.130">
    <property type="match status" value="1"/>
</dbReference>